<dbReference type="InterPro" id="IPR021257">
    <property type="entry name" value="DUF2809"/>
</dbReference>
<organism evidence="2 3">
    <name type="scientific">Methylorubrum podarium</name>
    <dbReference type="NCBI Taxonomy" id="200476"/>
    <lineage>
        <taxon>Bacteria</taxon>
        <taxon>Pseudomonadati</taxon>
        <taxon>Pseudomonadota</taxon>
        <taxon>Alphaproteobacteria</taxon>
        <taxon>Hyphomicrobiales</taxon>
        <taxon>Methylobacteriaceae</taxon>
        <taxon>Methylorubrum</taxon>
    </lineage>
</organism>
<accession>A0ABV1QLC5</accession>
<keyword evidence="1" id="KW-0812">Transmembrane</keyword>
<reference evidence="2 3" key="1">
    <citation type="submission" date="2024-06" db="EMBL/GenBank/DDBJ databases">
        <authorList>
            <person name="Campbell A.G."/>
        </authorList>
    </citation>
    <scope>NUCLEOTIDE SEQUENCE [LARGE SCALE GENOMIC DNA]</scope>
    <source>
        <strain evidence="2 3">EM12</strain>
    </source>
</reference>
<keyword evidence="1" id="KW-0472">Membrane</keyword>
<proteinExistence type="predicted"/>
<comment type="caution">
    <text evidence="2">The sequence shown here is derived from an EMBL/GenBank/DDBJ whole genome shotgun (WGS) entry which is preliminary data.</text>
</comment>
<dbReference type="Pfam" id="PF10990">
    <property type="entry name" value="DUF2809"/>
    <property type="match status" value="1"/>
</dbReference>
<keyword evidence="3" id="KW-1185">Reference proteome</keyword>
<evidence type="ECO:0000313" key="3">
    <source>
        <dbReference type="Proteomes" id="UP001480955"/>
    </source>
</evidence>
<feature type="transmembrane region" description="Helical" evidence="1">
    <location>
        <begin position="19"/>
        <end position="39"/>
    </location>
</feature>
<evidence type="ECO:0000313" key="2">
    <source>
        <dbReference type="EMBL" id="MER2250191.1"/>
    </source>
</evidence>
<dbReference type="EMBL" id="JBELQE010000057">
    <property type="protein sequence ID" value="MER2250191.1"/>
    <property type="molecule type" value="Genomic_DNA"/>
</dbReference>
<feature type="transmembrane region" description="Helical" evidence="1">
    <location>
        <begin position="86"/>
        <end position="107"/>
    </location>
</feature>
<protein>
    <submittedName>
        <fullName evidence="2">DUF2809 domain-containing protein</fullName>
    </submittedName>
</protein>
<dbReference type="RefSeq" id="WP_350394084.1">
    <property type="nucleotide sequence ID" value="NZ_JBELQE010000057.1"/>
</dbReference>
<sequence>MIAAGVGVRFLPLGLPREVVKYAGSVMWGAMVYGLVAFVRPAARPIRLAAVALAVAVLVELFRLVHTPGLDAFRLTLAGQLLLGRIFSVWNVLAYAIGIGLAAALDAGTRPPTGRRRSIADALDSPGAADIAFEPTRGNIKIRPADFS</sequence>
<evidence type="ECO:0000256" key="1">
    <source>
        <dbReference type="SAM" id="Phobius"/>
    </source>
</evidence>
<feature type="transmembrane region" description="Helical" evidence="1">
    <location>
        <begin position="46"/>
        <end position="66"/>
    </location>
</feature>
<gene>
    <name evidence="2" type="ORF">ABS772_09750</name>
</gene>
<keyword evidence="1" id="KW-1133">Transmembrane helix</keyword>
<dbReference type="Proteomes" id="UP001480955">
    <property type="component" value="Unassembled WGS sequence"/>
</dbReference>
<name>A0ABV1QLC5_9HYPH</name>